<name>A0ACB9RVN2_9MYRT</name>
<reference evidence="2" key="1">
    <citation type="journal article" date="2023" name="Front. Plant Sci.">
        <title>Chromosomal-level genome assembly of Melastoma candidum provides insights into trichome evolution.</title>
        <authorList>
            <person name="Zhong Y."/>
            <person name="Wu W."/>
            <person name="Sun C."/>
            <person name="Zou P."/>
            <person name="Liu Y."/>
            <person name="Dai S."/>
            <person name="Zhou R."/>
        </authorList>
    </citation>
    <scope>NUCLEOTIDE SEQUENCE [LARGE SCALE GENOMIC DNA]</scope>
</reference>
<dbReference type="Proteomes" id="UP001057402">
    <property type="component" value="Chromosome 3"/>
</dbReference>
<comment type="caution">
    <text evidence="1">The sequence shown here is derived from an EMBL/GenBank/DDBJ whole genome shotgun (WGS) entry which is preliminary data.</text>
</comment>
<accession>A0ACB9RVN2</accession>
<evidence type="ECO:0000313" key="1">
    <source>
        <dbReference type="EMBL" id="KAI4382478.1"/>
    </source>
</evidence>
<evidence type="ECO:0000313" key="2">
    <source>
        <dbReference type="Proteomes" id="UP001057402"/>
    </source>
</evidence>
<gene>
    <name evidence="1" type="ORF">MLD38_008438</name>
</gene>
<proteinExistence type="predicted"/>
<organism evidence="1 2">
    <name type="scientific">Melastoma candidum</name>
    <dbReference type="NCBI Taxonomy" id="119954"/>
    <lineage>
        <taxon>Eukaryota</taxon>
        <taxon>Viridiplantae</taxon>
        <taxon>Streptophyta</taxon>
        <taxon>Embryophyta</taxon>
        <taxon>Tracheophyta</taxon>
        <taxon>Spermatophyta</taxon>
        <taxon>Magnoliopsida</taxon>
        <taxon>eudicotyledons</taxon>
        <taxon>Gunneridae</taxon>
        <taxon>Pentapetalae</taxon>
        <taxon>rosids</taxon>
        <taxon>malvids</taxon>
        <taxon>Myrtales</taxon>
        <taxon>Melastomataceae</taxon>
        <taxon>Melastomatoideae</taxon>
        <taxon>Melastomateae</taxon>
        <taxon>Melastoma</taxon>
    </lineage>
</organism>
<keyword evidence="2" id="KW-1185">Reference proteome</keyword>
<protein>
    <submittedName>
        <fullName evidence="1">Uncharacterized protein</fullName>
    </submittedName>
</protein>
<sequence>MEAALRLRLVFEDADILTKSQRKQGLARCWILLKPNHRTFLDLSSYLVDSFGLRSACPKGILLLMGGFVLPPFESTSLLKNEDVICVRRKRGKVADFLKLGDQENCSREIVAVNDGCVGAGFGLLANEKFEKESGGYESEDGDVVTKKRKASKELQSSKIKKGKASDAEESCKISGGAVNHAIDKEGNQLPVLKRASCEVSRCSKAKDDPLNKLMGEIGQEVLTTGSMPTQNGKLSPSASAGPLETKKPSRSARRKKAKRRWLRELRNIGKTEESSPGQSNQTNKSHNDKDKDNNCSFTKDHLKLHHNQKSAEVLPLPVKENDESTNVVPIVIRPGHIRFEPLDEADGEQADGRTPPPMSFHWNGTTSKKKGQKWGTEKGGTVKWLKPGHSGQNLSQVSDIEEKISLNDSEDLSKLPQYTSFPKVGEIVAYRVIELSSSWCPELTSFRVGKMSSFDPKSNKVVLVPVHEHPLDLENIDRTLYGEDGTLEINFSSLIDVRDAKCGNTGSVQAISVQAEFPPGSVDTATACQANTNDKALLAPAQENGGGNSWDEISMALSARKAQLSQQDNWTEQKSSGNRAWSFKALRGSALGPTMALLRAQNGVLDS</sequence>
<dbReference type="EMBL" id="CM042882">
    <property type="protein sequence ID" value="KAI4382478.1"/>
    <property type="molecule type" value="Genomic_DNA"/>
</dbReference>